<gene>
    <name evidence="2" type="ORF">GCM10009825_38880</name>
</gene>
<name>A0ABP5LH83_9MICC</name>
<keyword evidence="3" id="KW-1185">Reference proteome</keyword>
<dbReference type="InterPro" id="IPR011989">
    <property type="entry name" value="ARM-like"/>
</dbReference>
<evidence type="ECO:0000313" key="2">
    <source>
        <dbReference type="EMBL" id="GAA2145814.1"/>
    </source>
</evidence>
<evidence type="ECO:0000313" key="3">
    <source>
        <dbReference type="Proteomes" id="UP001500102"/>
    </source>
</evidence>
<dbReference type="Pfam" id="PF13646">
    <property type="entry name" value="HEAT_2"/>
    <property type="match status" value="1"/>
</dbReference>
<dbReference type="EMBL" id="BAAAQB010000041">
    <property type="protein sequence ID" value="GAA2145814.1"/>
    <property type="molecule type" value="Genomic_DNA"/>
</dbReference>
<proteinExistence type="predicted"/>
<dbReference type="Proteomes" id="UP001500102">
    <property type="component" value="Unassembled WGS sequence"/>
</dbReference>
<evidence type="ECO:0000256" key="1">
    <source>
        <dbReference type="SAM" id="MobiDB-lite"/>
    </source>
</evidence>
<protein>
    <recommendedName>
        <fullName evidence="4">HEAT repeat domain-containing protein</fullName>
    </recommendedName>
</protein>
<organism evidence="2 3">
    <name type="scientific">Arthrobacter humicola</name>
    <dbReference type="NCBI Taxonomy" id="409291"/>
    <lineage>
        <taxon>Bacteria</taxon>
        <taxon>Bacillati</taxon>
        <taxon>Actinomycetota</taxon>
        <taxon>Actinomycetes</taxon>
        <taxon>Micrococcales</taxon>
        <taxon>Micrococcaceae</taxon>
        <taxon>Arthrobacter</taxon>
    </lineage>
</organism>
<dbReference type="Gene3D" id="1.25.10.10">
    <property type="entry name" value="Leucine-rich Repeat Variant"/>
    <property type="match status" value="1"/>
</dbReference>
<feature type="region of interest" description="Disordered" evidence="1">
    <location>
        <begin position="73"/>
        <end position="107"/>
    </location>
</feature>
<sequence length="107" mass="11921">MLTIDPRYGKARGMVFLGMGRSKRPEAVDILIRHLDDPVVSGHTVKALGMLRDPRARAGLESMTADRRTWVREAAERPCPGSDEGVTRRTGRPWSPEVGRTRNRPGT</sequence>
<accession>A0ABP5LH83</accession>
<comment type="caution">
    <text evidence="2">The sequence shown here is derived from an EMBL/GenBank/DDBJ whole genome shotgun (WGS) entry which is preliminary data.</text>
</comment>
<reference evidence="3" key="1">
    <citation type="journal article" date="2019" name="Int. J. Syst. Evol. Microbiol.">
        <title>The Global Catalogue of Microorganisms (GCM) 10K type strain sequencing project: providing services to taxonomists for standard genome sequencing and annotation.</title>
        <authorList>
            <consortium name="The Broad Institute Genomics Platform"/>
            <consortium name="The Broad Institute Genome Sequencing Center for Infectious Disease"/>
            <person name="Wu L."/>
            <person name="Ma J."/>
        </authorList>
    </citation>
    <scope>NUCLEOTIDE SEQUENCE [LARGE SCALE GENOMIC DNA]</scope>
    <source>
        <strain evidence="3">JCM 15921</strain>
    </source>
</reference>
<evidence type="ECO:0008006" key="4">
    <source>
        <dbReference type="Google" id="ProtNLM"/>
    </source>
</evidence>